<gene>
    <name evidence="2" type="ORF">QYM36_003712</name>
</gene>
<organism evidence="2 3">
    <name type="scientific">Artemia franciscana</name>
    <name type="common">Brine shrimp</name>
    <name type="synonym">Artemia sanfranciscana</name>
    <dbReference type="NCBI Taxonomy" id="6661"/>
    <lineage>
        <taxon>Eukaryota</taxon>
        <taxon>Metazoa</taxon>
        <taxon>Ecdysozoa</taxon>
        <taxon>Arthropoda</taxon>
        <taxon>Crustacea</taxon>
        <taxon>Branchiopoda</taxon>
        <taxon>Anostraca</taxon>
        <taxon>Artemiidae</taxon>
        <taxon>Artemia</taxon>
    </lineage>
</organism>
<feature type="region of interest" description="Disordered" evidence="1">
    <location>
        <begin position="188"/>
        <end position="295"/>
    </location>
</feature>
<comment type="caution">
    <text evidence="2">The sequence shown here is derived from an EMBL/GenBank/DDBJ whole genome shotgun (WGS) entry which is preliminary data.</text>
</comment>
<evidence type="ECO:0000256" key="1">
    <source>
        <dbReference type="SAM" id="MobiDB-lite"/>
    </source>
</evidence>
<dbReference type="EMBL" id="JAVRJZ010000006">
    <property type="protein sequence ID" value="KAK2721515.1"/>
    <property type="molecule type" value="Genomic_DNA"/>
</dbReference>
<feature type="region of interest" description="Disordered" evidence="1">
    <location>
        <begin position="376"/>
        <end position="402"/>
    </location>
</feature>
<dbReference type="AlphaFoldDB" id="A0AA88LH57"/>
<sequence length="495" mass="56380">MEEDDQPRTDFELNLFSKRDEYVAPPVLELPSVILPRKPESPRNEILLSQPVLTTPIYNQQLSDNRIDTFLAAIVRQNEQIIHLQEQMASLLFRNQPQNQGSLYFYEEKRVERSIIERTDGTTAQVGVLTNRVVGNAGTEDLKRQLKEEILAELRQCEPNLVLAASTNSPLLSCSDARDVSPKELQNIASNQDDTLRPSTEVDSLLQSTQSPKFQETQKNKCKKYATSASKNNVPKDKVRNPQRGRNISLPSVSNDSQKEGIVKEPKNKFFHSSKNITDNLNYSNQDESAQEEKNENSMLTFADLKLATIDEQTSIVQEPVVVDIEEYETSDSEDETMFKESEKEFGYALDQVKNIIEHKKQVSFGPYENQTFRNNFPKVSSSPNGFRRITHQPRSKPSMPMTPIRKATLERVTELGASFVQRRAQEGNYRDNQRLQLKKDSHSEVSIALARLSNKYNLPSTDTSVRADETDNATSETNFSLSTQQYLQKYGLMN</sequence>
<reference evidence="2" key="1">
    <citation type="submission" date="2023-07" db="EMBL/GenBank/DDBJ databases">
        <title>Chromosome-level genome assembly of Artemia franciscana.</title>
        <authorList>
            <person name="Jo E."/>
        </authorList>
    </citation>
    <scope>NUCLEOTIDE SEQUENCE</scope>
    <source>
        <tissue evidence="2">Whole body</tissue>
    </source>
</reference>
<feature type="compositionally biased region" description="Polar residues" evidence="1">
    <location>
        <begin position="188"/>
        <end position="217"/>
    </location>
</feature>
<feature type="compositionally biased region" description="Polar residues" evidence="1">
    <location>
        <begin position="271"/>
        <end position="288"/>
    </location>
</feature>
<protein>
    <submittedName>
        <fullName evidence="2">Uncharacterized protein</fullName>
    </submittedName>
</protein>
<accession>A0AA88LH57</accession>
<feature type="compositionally biased region" description="Polar residues" evidence="1">
    <location>
        <begin position="376"/>
        <end position="385"/>
    </location>
</feature>
<name>A0AA88LH57_ARTSF</name>
<proteinExistence type="predicted"/>
<keyword evidence="3" id="KW-1185">Reference proteome</keyword>
<evidence type="ECO:0000313" key="2">
    <source>
        <dbReference type="EMBL" id="KAK2721515.1"/>
    </source>
</evidence>
<feature type="region of interest" description="Disordered" evidence="1">
    <location>
        <begin position="459"/>
        <end position="478"/>
    </location>
</feature>
<dbReference type="Proteomes" id="UP001187531">
    <property type="component" value="Unassembled WGS sequence"/>
</dbReference>
<feature type="compositionally biased region" description="Basic and acidic residues" evidence="1">
    <location>
        <begin position="257"/>
        <end position="268"/>
    </location>
</feature>
<evidence type="ECO:0000313" key="3">
    <source>
        <dbReference type="Proteomes" id="UP001187531"/>
    </source>
</evidence>
<feature type="compositionally biased region" description="Polar residues" evidence="1">
    <location>
        <begin position="244"/>
        <end position="256"/>
    </location>
</feature>